<dbReference type="InterPro" id="IPR036282">
    <property type="entry name" value="Glutathione-S-Trfase_C_sf"/>
</dbReference>
<dbReference type="PANTHER" id="PTHR43968">
    <property type="match status" value="1"/>
</dbReference>
<dbReference type="CDD" id="cd00299">
    <property type="entry name" value="GST_C_family"/>
    <property type="match status" value="1"/>
</dbReference>
<dbReference type="Proteomes" id="UP000198703">
    <property type="component" value="Unassembled WGS sequence"/>
</dbReference>
<dbReference type="SUPFAM" id="SSF52833">
    <property type="entry name" value="Thioredoxin-like"/>
    <property type="match status" value="1"/>
</dbReference>
<keyword evidence="4" id="KW-1185">Reference proteome</keyword>
<keyword evidence="3" id="KW-0808">Transferase</keyword>
<evidence type="ECO:0000259" key="2">
    <source>
        <dbReference type="PROSITE" id="PS50405"/>
    </source>
</evidence>
<evidence type="ECO:0000259" key="1">
    <source>
        <dbReference type="PROSITE" id="PS50404"/>
    </source>
</evidence>
<dbReference type="AlphaFoldDB" id="A0A1H4DK42"/>
<dbReference type="PROSITE" id="PS50405">
    <property type="entry name" value="GST_CTER"/>
    <property type="match status" value="1"/>
</dbReference>
<feature type="domain" description="GST C-terminal" evidence="2">
    <location>
        <begin position="88"/>
        <end position="217"/>
    </location>
</feature>
<sequence>MSLVLYASPESLYSSKARIALRAKGLVEGRDWRQAAPPGGSGSAAFRAIAPEGTLPALDDGGFVLTESAAILEYLEETRPFPPLMPGDAQGRARARMLAAFHDTRLEPALRLTFPLVGRAGAADFAEPAALIGRRLAELDALAEPAPLLCGAALSLADCGYAPCFAWIDAIAGASGFAVAWPDRLRLYQRMLAAHPAVAAEFETYVAAMARWIDRRMG</sequence>
<protein>
    <submittedName>
        <fullName evidence="3">Glutathione S-transferase</fullName>
    </submittedName>
</protein>
<dbReference type="OrthoDB" id="9782992at2"/>
<proteinExistence type="predicted"/>
<dbReference type="GO" id="GO:0016740">
    <property type="term" value="F:transferase activity"/>
    <property type="evidence" value="ECO:0007669"/>
    <property type="project" value="UniProtKB-KW"/>
</dbReference>
<dbReference type="InterPro" id="IPR050983">
    <property type="entry name" value="GST_Omega/HSP26"/>
</dbReference>
<dbReference type="SFLD" id="SFLDS00019">
    <property type="entry name" value="Glutathione_Transferase_(cytos"/>
    <property type="match status" value="1"/>
</dbReference>
<dbReference type="PANTHER" id="PTHR43968:SF6">
    <property type="entry name" value="GLUTATHIONE S-TRANSFERASE OMEGA"/>
    <property type="match status" value="1"/>
</dbReference>
<dbReference type="SUPFAM" id="SSF47616">
    <property type="entry name" value="GST C-terminal domain-like"/>
    <property type="match status" value="1"/>
</dbReference>
<feature type="domain" description="GST N-terminal" evidence="1">
    <location>
        <begin position="1"/>
        <end position="83"/>
    </location>
</feature>
<dbReference type="InterPro" id="IPR004045">
    <property type="entry name" value="Glutathione_S-Trfase_N"/>
</dbReference>
<evidence type="ECO:0000313" key="3">
    <source>
        <dbReference type="EMBL" id="SEA72582.1"/>
    </source>
</evidence>
<dbReference type="Gene3D" id="3.40.30.10">
    <property type="entry name" value="Glutaredoxin"/>
    <property type="match status" value="1"/>
</dbReference>
<dbReference type="PROSITE" id="PS50404">
    <property type="entry name" value="GST_NTER"/>
    <property type="match status" value="1"/>
</dbReference>
<dbReference type="STRING" id="89524.SAMN05444370_11058"/>
<dbReference type="EMBL" id="FNQM01000010">
    <property type="protein sequence ID" value="SEA72582.1"/>
    <property type="molecule type" value="Genomic_DNA"/>
</dbReference>
<dbReference type="InterPro" id="IPR036249">
    <property type="entry name" value="Thioredoxin-like_sf"/>
</dbReference>
<dbReference type="InterPro" id="IPR010987">
    <property type="entry name" value="Glutathione-S-Trfase_C-like"/>
</dbReference>
<evidence type="ECO:0000313" key="4">
    <source>
        <dbReference type="Proteomes" id="UP000198703"/>
    </source>
</evidence>
<dbReference type="Gene3D" id="1.20.1050.10">
    <property type="match status" value="1"/>
</dbReference>
<name>A0A1H4DK42_9RHOB</name>
<dbReference type="CDD" id="cd00570">
    <property type="entry name" value="GST_N_family"/>
    <property type="match status" value="1"/>
</dbReference>
<dbReference type="InterPro" id="IPR040079">
    <property type="entry name" value="Glutathione_S-Trfase"/>
</dbReference>
<accession>A0A1H4DK42</accession>
<organism evidence="3 4">
    <name type="scientific">Rubrimonas cliftonensis</name>
    <dbReference type="NCBI Taxonomy" id="89524"/>
    <lineage>
        <taxon>Bacteria</taxon>
        <taxon>Pseudomonadati</taxon>
        <taxon>Pseudomonadota</taxon>
        <taxon>Alphaproteobacteria</taxon>
        <taxon>Rhodobacterales</taxon>
        <taxon>Paracoccaceae</taxon>
        <taxon>Rubrimonas</taxon>
    </lineage>
</organism>
<dbReference type="RefSeq" id="WP_093254610.1">
    <property type="nucleotide sequence ID" value="NZ_FNQM01000010.1"/>
</dbReference>
<dbReference type="GO" id="GO:0005737">
    <property type="term" value="C:cytoplasm"/>
    <property type="evidence" value="ECO:0007669"/>
    <property type="project" value="TreeGrafter"/>
</dbReference>
<reference evidence="3 4" key="1">
    <citation type="submission" date="2016-10" db="EMBL/GenBank/DDBJ databases">
        <authorList>
            <person name="de Groot N.N."/>
        </authorList>
    </citation>
    <scope>NUCLEOTIDE SEQUENCE [LARGE SCALE GENOMIC DNA]</scope>
    <source>
        <strain evidence="3 4">DSM 15345</strain>
    </source>
</reference>
<gene>
    <name evidence="3" type="ORF">SAMN05444370_11058</name>
</gene>
<dbReference type="Pfam" id="PF13417">
    <property type="entry name" value="GST_N_3"/>
    <property type="match status" value="1"/>
</dbReference>